<dbReference type="CDD" id="cd01786">
    <property type="entry name" value="RA_STE50"/>
    <property type="match status" value="1"/>
</dbReference>
<proteinExistence type="predicted"/>
<gene>
    <name evidence="3" type="primary">STE50</name>
    <name evidence="3" type="ORF">FIM1_796</name>
</gene>
<evidence type="ECO:0000313" key="4">
    <source>
        <dbReference type="Proteomes" id="UP000422736"/>
    </source>
</evidence>
<accession>A0ABX6ESR1</accession>
<evidence type="ECO:0000256" key="1">
    <source>
        <dbReference type="SAM" id="MobiDB-lite"/>
    </source>
</evidence>
<feature type="compositionally biased region" description="Low complexity" evidence="1">
    <location>
        <begin position="183"/>
        <end position="192"/>
    </location>
</feature>
<dbReference type="SUPFAM" id="SSF47769">
    <property type="entry name" value="SAM/Pointed domain"/>
    <property type="match status" value="1"/>
</dbReference>
<name>A0ABX6ESR1_KLUMA</name>
<sequence>MSGTNEWSTEEVCKKLKAELELDDAETYILDRIRENKITGSTLSEITLADCKELCPDNVSAVRLKTCINKFVDAEEQAPEQELVLTMKGLHQTLNEKLQEFQSNYAQLRLDLLEIVKRNTVSGIGMASSQSNQVPQQGPQSSSQDYFDRTPHHHSSHTPSSPKFRSNSNPGVTSQAGGTRNVSSPHTSTTPGSAGGPPGGAPAAPSSEPMKQLRASKEDSCEKVLRNAMKRHNLNEADWRQHVLVICYGDQERVLELDEKPVQIFKSLKQQGLHPAIMLRQKGDFEEVGEMAATPGGRL</sequence>
<dbReference type="EMBL" id="CP015054">
    <property type="protein sequence ID" value="QGN14143.1"/>
    <property type="molecule type" value="Genomic_DNA"/>
</dbReference>
<feature type="compositionally biased region" description="Polar residues" evidence="1">
    <location>
        <begin position="163"/>
        <end position="182"/>
    </location>
</feature>
<dbReference type="SUPFAM" id="SSF54236">
    <property type="entry name" value="Ubiquitin-like"/>
    <property type="match status" value="1"/>
</dbReference>
<organism evidence="3 4">
    <name type="scientific">Kluyveromyces marxianus</name>
    <name type="common">Yeast</name>
    <name type="synonym">Candida kefyr</name>
    <dbReference type="NCBI Taxonomy" id="4911"/>
    <lineage>
        <taxon>Eukaryota</taxon>
        <taxon>Fungi</taxon>
        <taxon>Dikarya</taxon>
        <taxon>Ascomycota</taxon>
        <taxon>Saccharomycotina</taxon>
        <taxon>Saccharomycetes</taxon>
        <taxon>Saccharomycetales</taxon>
        <taxon>Saccharomycetaceae</taxon>
        <taxon>Kluyveromyces</taxon>
    </lineage>
</organism>
<dbReference type="InterPro" id="IPR015316">
    <property type="entry name" value="SAM_Ste50"/>
</dbReference>
<keyword evidence="4" id="KW-1185">Reference proteome</keyword>
<reference evidence="3 4" key="2">
    <citation type="submission" date="2019-11" db="EMBL/GenBank/DDBJ databases">
        <authorList>
            <person name="Lu H."/>
        </authorList>
    </citation>
    <scope>NUCLEOTIDE SEQUENCE [LARGE SCALE GENOMIC DNA]</scope>
    <source>
        <strain evidence="3 4">FIM1</strain>
    </source>
</reference>
<dbReference type="InterPro" id="IPR029071">
    <property type="entry name" value="Ubiquitin-like_domsf"/>
</dbReference>
<protein>
    <submittedName>
        <fullName evidence="3">Protein STE50</fullName>
    </submittedName>
</protein>
<dbReference type="InterPro" id="IPR000159">
    <property type="entry name" value="RA_dom"/>
</dbReference>
<dbReference type="SMART" id="SM00314">
    <property type="entry name" value="RA"/>
    <property type="match status" value="1"/>
</dbReference>
<dbReference type="Pfam" id="PF09235">
    <property type="entry name" value="SAM_Ste50p"/>
    <property type="match status" value="1"/>
</dbReference>
<reference evidence="3 4" key="1">
    <citation type="submission" date="2016-03" db="EMBL/GenBank/DDBJ databases">
        <title>How can Kluyveromyces marxianus grow so fast - potential evolutionary course in Saccharomyces Complex revealed by comparative genomics.</title>
        <authorList>
            <person name="Mo W."/>
            <person name="Lu W."/>
            <person name="Yang X."/>
            <person name="Qi J."/>
            <person name="Lv H."/>
        </authorList>
    </citation>
    <scope>NUCLEOTIDE SEQUENCE [LARGE SCALE GENOMIC DNA]</scope>
    <source>
        <strain evidence="3 4">FIM1</strain>
    </source>
</reference>
<dbReference type="Proteomes" id="UP000422736">
    <property type="component" value="Chromosome 1"/>
</dbReference>
<dbReference type="Pfam" id="PF00788">
    <property type="entry name" value="RA"/>
    <property type="match status" value="1"/>
</dbReference>
<dbReference type="InterPro" id="IPR013761">
    <property type="entry name" value="SAM/pointed_sf"/>
</dbReference>
<feature type="compositionally biased region" description="Low complexity" evidence="1">
    <location>
        <begin position="128"/>
        <end position="144"/>
    </location>
</feature>
<feature type="region of interest" description="Disordered" evidence="1">
    <location>
        <begin position="126"/>
        <end position="219"/>
    </location>
</feature>
<dbReference type="PROSITE" id="PS50200">
    <property type="entry name" value="RA"/>
    <property type="match status" value="1"/>
</dbReference>
<dbReference type="Gene3D" id="1.10.150.50">
    <property type="entry name" value="Transcription Factor, Ets-1"/>
    <property type="match status" value="1"/>
</dbReference>
<dbReference type="Gene3D" id="3.10.20.90">
    <property type="entry name" value="Phosphatidylinositol 3-kinase Catalytic Subunit, Chain A, domain 1"/>
    <property type="match status" value="1"/>
</dbReference>
<evidence type="ECO:0000313" key="3">
    <source>
        <dbReference type="EMBL" id="QGN14143.1"/>
    </source>
</evidence>
<evidence type="ECO:0000259" key="2">
    <source>
        <dbReference type="PROSITE" id="PS50200"/>
    </source>
</evidence>
<feature type="domain" description="Ras-associating" evidence="2">
    <location>
        <begin position="206"/>
        <end position="284"/>
    </location>
</feature>